<proteinExistence type="predicted"/>
<organism evidence="1 2">
    <name type="scientific">Pholiota conissans</name>
    <dbReference type="NCBI Taxonomy" id="109636"/>
    <lineage>
        <taxon>Eukaryota</taxon>
        <taxon>Fungi</taxon>
        <taxon>Dikarya</taxon>
        <taxon>Basidiomycota</taxon>
        <taxon>Agaricomycotina</taxon>
        <taxon>Agaricomycetes</taxon>
        <taxon>Agaricomycetidae</taxon>
        <taxon>Agaricales</taxon>
        <taxon>Agaricineae</taxon>
        <taxon>Strophariaceae</taxon>
        <taxon>Pholiota</taxon>
    </lineage>
</organism>
<accession>A0A9P6D4J5</accession>
<sequence>MEYLEPPRKRKRNDIVDGEVHETRGRITPEKPIVRDEMFYKEDGDCVIRVGAVLFKIHRNLLNRDASAFSDMFSLPQGNERTQGDADENPLVLYDDVDDFRALCWIIYALPTVYMEQYQAHTANIQNLISLNLIAQKYHFEAHEKFTRELLCKHCHTFVDSPGKFRRDNYLRICPESRLNFLLRIFSMTDPTTSKASSLTLALSNVWHLRLEKQGEPVSLALEVGESLGLRDFVAKLYYLQLSRMDWMPLENSIAFAHPATGLSQRQEVILFRGSFSLIFWWSRMRLKIAQKKFECPSFHGCQKAWEQSWDFWISPELEFDNFNPIDVMETIEEAVSDSHYAGITLCAINAIQEMQSDLIDSLADHFLGPLPSVDPAA</sequence>
<dbReference type="Proteomes" id="UP000807469">
    <property type="component" value="Unassembled WGS sequence"/>
</dbReference>
<dbReference type="AlphaFoldDB" id="A0A9P6D4J5"/>
<protein>
    <recommendedName>
        <fullName evidence="3">BTB domain-containing protein</fullName>
    </recommendedName>
</protein>
<evidence type="ECO:0000313" key="2">
    <source>
        <dbReference type="Proteomes" id="UP000807469"/>
    </source>
</evidence>
<keyword evidence="2" id="KW-1185">Reference proteome</keyword>
<evidence type="ECO:0008006" key="3">
    <source>
        <dbReference type="Google" id="ProtNLM"/>
    </source>
</evidence>
<evidence type="ECO:0000313" key="1">
    <source>
        <dbReference type="EMBL" id="KAF9483564.1"/>
    </source>
</evidence>
<reference evidence="1" key="1">
    <citation type="submission" date="2020-11" db="EMBL/GenBank/DDBJ databases">
        <authorList>
            <consortium name="DOE Joint Genome Institute"/>
            <person name="Ahrendt S."/>
            <person name="Riley R."/>
            <person name="Andreopoulos W."/>
            <person name="Labutti K."/>
            <person name="Pangilinan J."/>
            <person name="Ruiz-Duenas F.J."/>
            <person name="Barrasa J.M."/>
            <person name="Sanchez-Garcia M."/>
            <person name="Camarero S."/>
            <person name="Miyauchi S."/>
            <person name="Serrano A."/>
            <person name="Linde D."/>
            <person name="Babiker R."/>
            <person name="Drula E."/>
            <person name="Ayuso-Fernandez I."/>
            <person name="Pacheco R."/>
            <person name="Padilla G."/>
            <person name="Ferreira P."/>
            <person name="Barriuso J."/>
            <person name="Kellner H."/>
            <person name="Castanera R."/>
            <person name="Alfaro M."/>
            <person name="Ramirez L."/>
            <person name="Pisabarro A.G."/>
            <person name="Kuo A."/>
            <person name="Tritt A."/>
            <person name="Lipzen A."/>
            <person name="He G."/>
            <person name="Yan M."/>
            <person name="Ng V."/>
            <person name="Cullen D."/>
            <person name="Martin F."/>
            <person name="Rosso M.-N."/>
            <person name="Henrissat B."/>
            <person name="Hibbett D."/>
            <person name="Martinez A.T."/>
            <person name="Grigoriev I.V."/>
        </authorList>
    </citation>
    <scope>NUCLEOTIDE SEQUENCE</scope>
    <source>
        <strain evidence="1">CIRM-BRFM 674</strain>
    </source>
</reference>
<dbReference type="InterPro" id="IPR011333">
    <property type="entry name" value="SKP1/BTB/POZ_sf"/>
</dbReference>
<comment type="caution">
    <text evidence="1">The sequence shown here is derived from an EMBL/GenBank/DDBJ whole genome shotgun (WGS) entry which is preliminary data.</text>
</comment>
<dbReference type="OrthoDB" id="3157337at2759"/>
<gene>
    <name evidence="1" type="ORF">BDN70DRAFT_873634</name>
</gene>
<name>A0A9P6D4J5_9AGAR</name>
<dbReference type="EMBL" id="MU155152">
    <property type="protein sequence ID" value="KAF9483564.1"/>
    <property type="molecule type" value="Genomic_DNA"/>
</dbReference>
<dbReference type="Gene3D" id="3.30.710.10">
    <property type="entry name" value="Potassium Channel Kv1.1, Chain A"/>
    <property type="match status" value="1"/>
</dbReference>